<evidence type="ECO:0000256" key="1">
    <source>
        <dbReference type="SAM" id="SignalP"/>
    </source>
</evidence>
<feature type="signal peptide" evidence="1">
    <location>
        <begin position="1"/>
        <end position="24"/>
    </location>
</feature>
<accession>A0A5B2W1G2</accession>
<gene>
    <name evidence="2" type="ORF">F0L74_00600</name>
</gene>
<dbReference type="PROSITE" id="PS51257">
    <property type="entry name" value="PROKAR_LIPOPROTEIN"/>
    <property type="match status" value="1"/>
</dbReference>
<dbReference type="EMBL" id="VUOC01000001">
    <property type="protein sequence ID" value="KAA2244512.1"/>
    <property type="molecule type" value="Genomic_DNA"/>
</dbReference>
<reference evidence="2 3" key="1">
    <citation type="submission" date="2019-09" db="EMBL/GenBank/DDBJ databases">
        <title>Chitinophaga ginsengihumi sp. nov., isolated from soil of ginseng rhizosphere.</title>
        <authorList>
            <person name="Lee J."/>
        </authorList>
    </citation>
    <scope>NUCLEOTIDE SEQUENCE [LARGE SCALE GENOMIC DNA]</scope>
    <source>
        <strain evidence="2 3">BN140078</strain>
    </source>
</reference>
<keyword evidence="3" id="KW-1185">Reference proteome</keyword>
<evidence type="ECO:0000313" key="3">
    <source>
        <dbReference type="Proteomes" id="UP000324611"/>
    </source>
</evidence>
<dbReference type="RefSeq" id="WP_149835909.1">
    <property type="nucleotide sequence ID" value="NZ_VUOC01000001.1"/>
</dbReference>
<evidence type="ECO:0000313" key="2">
    <source>
        <dbReference type="EMBL" id="KAA2244512.1"/>
    </source>
</evidence>
<protein>
    <recommendedName>
        <fullName evidence="4">Cytochrome c domain-containing protein</fullName>
    </recommendedName>
</protein>
<proteinExistence type="predicted"/>
<dbReference type="AlphaFoldDB" id="A0A5B2W1G2"/>
<comment type="caution">
    <text evidence="2">The sequence shown here is derived from an EMBL/GenBank/DDBJ whole genome shotgun (WGS) entry which is preliminary data.</text>
</comment>
<reference evidence="2 3" key="2">
    <citation type="submission" date="2019-09" db="EMBL/GenBank/DDBJ databases">
        <authorList>
            <person name="Jin C."/>
        </authorList>
    </citation>
    <scope>NUCLEOTIDE SEQUENCE [LARGE SCALE GENOMIC DNA]</scope>
    <source>
        <strain evidence="2 3">BN140078</strain>
    </source>
</reference>
<organism evidence="2 3">
    <name type="scientific">Chitinophaga agrisoli</name>
    <dbReference type="NCBI Taxonomy" id="2607653"/>
    <lineage>
        <taxon>Bacteria</taxon>
        <taxon>Pseudomonadati</taxon>
        <taxon>Bacteroidota</taxon>
        <taxon>Chitinophagia</taxon>
        <taxon>Chitinophagales</taxon>
        <taxon>Chitinophagaceae</taxon>
        <taxon>Chitinophaga</taxon>
    </lineage>
</organism>
<feature type="chain" id="PRO_5022971033" description="Cytochrome c domain-containing protein" evidence="1">
    <location>
        <begin position="25"/>
        <end position="121"/>
    </location>
</feature>
<evidence type="ECO:0008006" key="4">
    <source>
        <dbReference type="Google" id="ProtNLM"/>
    </source>
</evidence>
<name>A0A5B2W1G2_9BACT</name>
<dbReference type="Proteomes" id="UP000324611">
    <property type="component" value="Unassembled WGS sequence"/>
</dbReference>
<sequence>MRTYLLLFSLLAVAVFGCTNKEAAAPETGPVSGDCSTKQISSAYVYGLVQRTCTGCHSGSTAPLGADFNTLAKFRSFISNNEAVFRLRVTGPQADMPQGSGPLPQAVRDSISCWISNGMPE</sequence>
<keyword evidence="1" id="KW-0732">Signal</keyword>